<dbReference type="Proteomes" id="UP001583177">
    <property type="component" value="Unassembled WGS sequence"/>
</dbReference>
<evidence type="ECO:0000256" key="3">
    <source>
        <dbReference type="ARBA" id="ARBA00022989"/>
    </source>
</evidence>
<keyword evidence="4 6" id="KW-0472">Membrane</keyword>
<organism evidence="7 8">
    <name type="scientific">Diaporthe australafricana</name>
    <dbReference type="NCBI Taxonomy" id="127596"/>
    <lineage>
        <taxon>Eukaryota</taxon>
        <taxon>Fungi</taxon>
        <taxon>Dikarya</taxon>
        <taxon>Ascomycota</taxon>
        <taxon>Pezizomycotina</taxon>
        <taxon>Sordariomycetes</taxon>
        <taxon>Sordariomycetidae</taxon>
        <taxon>Diaporthales</taxon>
        <taxon>Diaporthaceae</taxon>
        <taxon>Diaporthe</taxon>
    </lineage>
</organism>
<evidence type="ECO:0000256" key="4">
    <source>
        <dbReference type="ARBA" id="ARBA00023136"/>
    </source>
</evidence>
<evidence type="ECO:0000256" key="1">
    <source>
        <dbReference type="ARBA" id="ARBA00004141"/>
    </source>
</evidence>
<evidence type="ECO:0000313" key="8">
    <source>
        <dbReference type="Proteomes" id="UP001583177"/>
    </source>
</evidence>
<feature type="transmembrane region" description="Helical" evidence="6">
    <location>
        <begin position="83"/>
        <end position="108"/>
    </location>
</feature>
<keyword evidence="8" id="KW-1185">Reference proteome</keyword>
<dbReference type="PANTHER" id="PTHR23501">
    <property type="entry name" value="MAJOR FACILITATOR SUPERFAMILY"/>
    <property type="match status" value="1"/>
</dbReference>
<feature type="transmembrane region" description="Helical" evidence="6">
    <location>
        <begin position="27"/>
        <end position="46"/>
    </location>
</feature>
<dbReference type="PANTHER" id="PTHR23501:SF198">
    <property type="entry name" value="AZOLE RESISTANCE PROTEIN 1-RELATED"/>
    <property type="match status" value="1"/>
</dbReference>
<evidence type="ECO:0008006" key="9">
    <source>
        <dbReference type="Google" id="ProtNLM"/>
    </source>
</evidence>
<dbReference type="InterPro" id="IPR036259">
    <property type="entry name" value="MFS_trans_sf"/>
</dbReference>
<gene>
    <name evidence="7" type="ORF">Daus18300_009616</name>
</gene>
<sequence length="254" mass="26194">MAINVLTIYLPFYFQAAKGVSPATSGLYILALGIPNSLATVACGLAMTTTRHYIPYLMAGAVILAIGSGLLSTLNVASNVGQIIGYQFIASVGFGISVQVPLTAMQNVLNEADLPTGNSLFMFAQSLGTVIALPIAQAIFLGTLNDRLDARLPDAEATQITDLGASSVDAEHIDADLVPFVAAAYGYAVQAAVYVAAAAAVVAFATAGMMEWKKLDYKEKPSEDEGSSEAADNAPGTLGRLDIGGGIVQASEKA</sequence>
<feature type="transmembrane region" description="Helical" evidence="6">
    <location>
        <begin position="187"/>
        <end position="210"/>
    </location>
</feature>
<feature type="transmembrane region" description="Helical" evidence="6">
    <location>
        <begin position="120"/>
        <end position="144"/>
    </location>
</feature>
<protein>
    <recommendedName>
        <fullName evidence="9">Major facilitator superfamily transporter</fullName>
    </recommendedName>
</protein>
<evidence type="ECO:0000256" key="6">
    <source>
        <dbReference type="SAM" id="Phobius"/>
    </source>
</evidence>
<feature type="region of interest" description="Disordered" evidence="5">
    <location>
        <begin position="217"/>
        <end position="254"/>
    </location>
</feature>
<feature type="transmembrane region" description="Helical" evidence="6">
    <location>
        <begin position="53"/>
        <end position="71"/>
    </location>
</feature>
<evidence type="ECO:0000256" key="5">
    <source>
        <dbReference type="SAM" id="MobiDB-lite"/>
    </source>
</evidence>
<comment type="subcellular location">
    <subcellularLocation>
        <location evidence="1">Membrane</location>
        <topology evidence="1">Multi-pass membrane protein</topology>
    </subcellularLocation>
</comment>
<dbReference type="EMBL" id="JAWRVE010000099">
    <property type="protein sequence ID" value="KAL1859471.1"/>
    <property type="molecule type" value="Genomic_DNA"/>
</dbReference>
<accession>A0ABR3WDM5</accession>
<name>A0ABR3WDM5_9PEZI</name>
<evidence type="ECO:0000313" key="7">
    <source>
        <dbReference type="EMBL" id="KAL1859471.1"/>
    </source>
</evidence>
<proteinExistence type="predicted"/>
<keyword evidence="2 6" id="KW-0812">Transmembrane</keyword>
<dbReference type="SUPFAM" id="SSF103473">
    <property type="entry name" value="MFS general substrate transporter"/>
    <property type="match status" value="1"/>
</dbReference>
<evidence type="ECO:0000256" key="2">
    <source>
        <dbReference type="ARBA" id="ARBA00022692"/>
    </source>
</evidence>
<keyword evidence="3 6" id="KW-1133">Transmembrane helix</keyword>
<dbReference type="Gene3D" id="1.20.1250.20">
    <property type="entry name" value="MFS general substrate transporter like domains"/>
    <property type="match status" value="1"/>
</dbReference>
<reference evidence="7 8" key="1">
    <citation type="journal article" date="2024" name="IMA Fungus">
        <title>IMA Genome - F19 : A genome assembly and annotation guide to empower mycologists, including annotated draft genome sequences of Ceratocystis pirilliformis, Diaporthe australafricana, Fusarium ophioides, Paecilomyces lecythidis, and Sporothrix stenoceras.</title>
        <authorList>
            <person name="Aylward J."/>
            <person name="Wilson A.M."/>
            <person name="Visagie C.M."/>
            <person name="Spraker J."/>
            <person name="Barnes I."/>
            <person name="Buitendag C."/>
            <person name="Ceriani C."/>
            <person name="Del Mar Angel L."/>
            <person name="du Plessis D."/>
            <person name="Fuchs T."/>
            <person name="Gasser K."/>
            <person name="Kramer D."/>
            <person name="Li W."/>
            <person name="Munsamy K."/>
            <person name="Piso A."/>
            <person name="Price J.L."/>
            <person name="Sonnekus B."/>
            <person name="Thomas C."/>
            <person name="van der Nest A."/>
            <person name="van Dijk A."/>
            <person name="van Heerden A."/>
            <person name="van Vuuren N."/>
            <person name="Yilmaz N."/>
            <person name="Duong T.A."/>
            <person name="van der Merwe N.A."/>
            <person name="Wingfield M.J."/>
            <person name="Wingfield B.D."/>
        </authorList>
    </citation>
    <scope>NUCLEOTIDE SEQUENCE [LARGE SCALE GENOMIC DNA]</scope>
    <source>
        <strain evidence="7 8">CMW 18300</strain>
    </source>
</reference>
<comment type="caution">
    <text evidence="7">The sequence shown here is derived from an EMBL/GenBank/DDBJ whole genome shotgun (WGS) entry which is preliminary data.</text>
</comment>